<protein>
    <recommendedName>
        <fullName evidence="4">50S ribosomal protein L35</fullName>
    </recommendedName>
</protein>
<reference evidence="3" key="1">
    <citation type="submission" date="2016-10" db="EMBL/GenBank/DDBJ databases">
        <authorList>
            <person name="Varghese N."/>
            <person name="Submissions S."/>
        </authorList>
    </citation>
    <scope>NUCLEOTIDE SEQUENCE [LARGE SCALE GENOMIC DNA]</scope>
    <source>
        <strain evidence="3">DSM 28453</strain>
    </source>
</reference>
<evidence type="ECO:0000313" key="2">
    <source>
        <dbReference type="EMBL" id="SFK94149.1"/>
    </source>
</evidence>
<accession>A0A1I4DMJ5</accession>
<dbReference type="RefSeq" id="WP_093323234.1">
    <property type="nucleotide sequence ID" value="NZ_FOSZ01000003.1"/>
</dbReference>
<organism evidence="2 3">
    <name type="scientific">Shimia haliotis</name>
    <dbReference type="NCBI Taxonomy" id="1280847"/>
    <lineage>
        <taxon>Bacteria</taxon>
        <taxon>Pseudomonadati</taxon>
        <taxon>Pseudomonadota</taxon>
        <taxon>Alphaproteobacteria</taxon>
        <taxon>Rhodobacterales</taxon>
        <taxon>Roseobacteraceae</taxon>
    </lineage>
</organism>
<keyword evidence="3" id="KW-1185">Reference proteome</keyword>
<evidence type="ECO:0000313" key="3">
    <source>
        <dbReference type="Proteomes" id="UP000198851"/>
    </source>
</evidence>
<keyword evidence="1" id="KW-1133">Transmembrane helix</keyword>
<dbReference type="Proteomes" id="UP000198851">
    <property type="component" value="Unassembled WGS sequence"/>
</dbReference>
<name>A0A1I4DMJ5_9RHOB</name>
<dbReference type="EMBL" id="FOSZ01000003">
    <property type="protein sequence ID" value="SFK94149.1"/>
    <property type="molecule type" value="Genomic_DNA"/>
</dbReference>
<keyword evidence="1" id="KW-0472">Membrane</keyword>
<gene>
    <name evidence="2" type="ORF">SAMN04488036_103264</name>
</gene>
<feature type="transmembrane region" description="Helical" evidence="1">
    <location>
        <begin position="33"/>
        <end position="51"/>
    </location>
</feature>
<dbReference type="OrthoDB" id="7875801at2"/>
<evidence type="ECO:0008006" key="4">
    <source>
        <dbReference type="Google" id="ProtNLM"/>
    </source>
</evidence>
<keyword evidence="1" id="KW-0812">Transmembrane</keyword>
<feature type="transmembrane region" description="Helical" evidence="1">
    <location>
        <begin position="6"/>
        <end position="26"/>
    </location>
</feature>
<proteinExistence type="predicted"/>
<sequence>MTTDYLITIGALIGLFSIPAMLAGYADERRPTKAMAAFILAAAVLATGWILDPARYSVAELPNVVVRVIAHILHS</sequence>
<evidence type="ECO:0000256" key="1">
    <source>
        <dbReference type="SAM" id="Phobius"/>
    </source>
</evidence>
<dbReference type="STRING" id="1280847.SAMN04488036_103264"/>
<dbReference type="AlphaFoldDB" id="A0A1I4DMJ5"/>